<proteinExistence type="predicted"/>
<dbReference type="GO" id="GO:0006891">
    <property type="term" value="P:intra-Golgi vesicle-mediated transport"/>
    <property type="evidence" value="ECO:0007669"/>
    <property type="project" value="InterPro"/>
</dbReference>
<dbReference type="Proteomes" id="UP001342314">
    <property type="component" value="Unassembled WGS sequence"/>
</dbReference>
<feature type="compositionally biased region" description="Pro residues" evidence="1">
    <location>
        <begin position="952"/>
        <end position="968"/>
    </location>
</feature>
<protein>
    <recommendedName>
        <fullName evidence="4">Proteophosphoglycan ppg4</fullName>
    </recommendedName>
</protein>
<reference evidence="2 3" key="1">
    <citation type="submission" date="2021-12" db="EMBL/GenBank/DDBJ databases">
        <title>High titer production of polyol ester of fatty acids by Rhodotorula paludigena BS15 towards product separation-free biomass refinery.</title>
        <authorList>
            <person name="Mano J."/>
            <person name="Ono H."/>
            <person name="Tanaka T."/>
            <person name="Naito K."/>
            <person name="Sushida H."/>
            <person name="Ike M."/>
            <person name="Tokuyasu K."/>
            <person name="Kitaoka M."/>
        </authorList>
    </citation>
    <scope>NUCLEOTIDE SEQUENCE [LARGE SCALE GENOMIC DNA]</scope>
    <source>
        <strain evidence="2 3">BS15</strain>
    </source>
</reference>
<evidence type="ECO:0008006" key="4">
    <source>
        <dbReference type="Google" id="ProtNLM"/>
    </source>
</evidence>
<feature type="compositionally biased region" description="Low complexity" evidence="1">
    <location>
        <begin position="989"/>
        <end position="999"/>
    </location>
</feature>
<feature type="compositionally biased region" description="Polar residues" evidence="1">
    <location>
        <begin position="800"/>
        <end position="811"/>
    </location>
</feature>
<dbReference type="GO" id="GO:1990071">
    <property type="term" value="C:TRAPPII protein complex"/>
    <property type="evidence" value="ECO:0007669"/>
    <property type="project" value="InterPro"/>
</dbReference>
<dbReference type="PANTHER" id="PTHR28159">
    <property type="entry name" value="TRAFFICKING PROTEIN PARTICLE COMPLEX II-SPECIFIC SUBUNIT 65"/>
    <property type="match status" value="1"/>
</dbReference>
<feature type="compositionally biased region" description="Acidic residues" evidence="1">
    <location>
        <begin position="591"/>
        <end position="600"/>
    </location>
</feature>
<feature type="compositionally biased region" description="Low complexity" evidence="1">
    <location>
        <begin position="772"/>
        <end position="784"/>
    </location>
</feature>
<feature type="region of interest" description="Disordered" evidence="1">
    <location>
        <begin position="832"/>
        <end position="898"/>
    </location>
</feature>
<dbReference type="GO" id="GO:0005802">
    <property type="term" value="C:trans-Golgi network"/>
    <property type="evidence" value="ECO:0007669"/>
    <property type="project" value="TreeGrafter"/>
</dbReference>
<feature type="compositionally biased region" description="Low complexity" evidence="1">
    <location>
        <begin position="741"/>
        <end position="755"/>
    </location>
</feature>
<organism evidence="2 3">
    <name type="scientific">Rhodotorula paludigena</name>
    <dbReference type="NCBI Taxonomy" id="86838"/>
    <lineage>
        <taxon>Eukaryota</taxon>
        <taxon>Fungi</taxon>
        <taxon>Dikarya</taxon>
        <taxon>Basidiomycota</taxon>
        <taxon>Pucciniomycotina</taxon>
        <taxon>Microbotryomycetes</taxon>
        <taxon>Sporidiobolales</taxon>
        <taxon>Sporidiobolaceae</taxon>
        <taxon>Rhodotorula</taxon>
    </lineage>
</organism>
<keyword evidence="3" id="KW-1185">Reference proteome</keyword>
<dbReference type="PANTHER" id="PTHR28159:SF1">
    <property type="entry name" value="TRAFFICKING PROTEIN PARTICLE COMPLEX II-SPECIFIC SUBUNIT 65"/>
    <property type="match status" value="1"/>
</dbReference>
<sequence length="1145" mass="117849">MAIPAALFNGSTLDVVLSASPSLLASAPEPTSLDRLADDALASATDAWVQQLVAGPRRSALFYDESCSFHLVVSLAPPSPSSAPLTRAQAAAFLLQSLQQPHLGLSADVSYVDAAPPAASGAPPPLPARTTSLAGLAAKVPLTPAPFPALAQALDAEGDGQAREVSSVVAGQAGGIQVANLAFNDREGRVWVAKGETGEWIGAWEFSCDLGFVRSHLTQPRVSITITATLRDDPALVGLLDRANEGGLAGARESTTGPTTGEDDEDYMQDSYDDVNLLSALSPISTTPLHLPFSRLPASYLPPMPPPSIPVPHTRSFSVSHTRSLSASNRAGGADSFLHSSLRRSIRRVLPVRSAVHLKMHTVPCSVGALGLPEGGQVWERDEEDGVVLCVEVSGPAEPSSAGDGEGFEIEGIDITVEGAGASRSASSSSGGSASHAHDIEVREIRFDRDSAASPWPVFLPAGGATQHNFLYALARIPAAVAATSSGSAAFGFGTSGAEDAAVGTVPIAVASSPQQRFTARFGADEVAAASAPSTVLSAAEPGQPGLEGRARASSRASLRNVAVVVRGRPVTRSKRAAGYAVPDAASGAELENEEADEVESPTRSFGSRWHCTLDTSCFARRAQTRATAFTHSSAPIIRPSSIAAPPVPSARPGAALALQPTLRTYAPPLRPQSMTSAVEVESVAGSKRHTMSSLATLSLKSPIMSRKGSNGFPSALLPARPSLDRAQSHRALPPTPLSPPASAHPSSSAAGAAAKRFFSLPHTNSSGPTLASPAPSAPSIIAPVRTETPPPMADKRASLPTQHGGASTPSVGGLLDRPREVRRTSWMSNLVQGSSNAGSPAPSQSRPGSLSATPQPPSGVTTWDRAASSVNPGSSHVGLGLDGATMPAVPANDEDLPQSAEPIQQQTGKILVSVSLVPLRTAKSRRPRPFAGGDAAARERASSVGRTNENLPPPVLPGLAPPSPDPSAAPSVASTHATPHFAFPPSPGSSSPGESPAAPSSPVPPFISDATAETELRALAERTNLATSRMPRVNLLDVFLVEVFVFNQSESVKRFTVGVPPEAMPGAEAGGEGERFAAKGRRVLGEKEGKVARLVPLENDVRIGCAAPLSLLPFGCLSRQTRAPRLASASLPSALALTSSSNYA</sequence>
<feature type="compositionally biased region" description="Polar residues" evidence="1">
    <location>
        <begin position="832"/>
        <end position="862"/>
    </location>
</feature>
<feature type="region of interest" description="Disordered" evidence="1">
    <location>
        <begin position="924"/>
        <end position="1008"/>
    </location>
</feature>
<dbReference type="EMBL" id="BQKY01000014">
    <property type="protein sequence ID" value="GJN93610.1"/>
    <property type="molecule type" value="Genomic_DNA"/>
</dbReference>
<name>A0AAV5GUM5_9BASI</name>
<feature type="region of interest" description="Disordered" evidence="1">
    <location>
        <begin position="726"/>
        <end position="818"/>
    </location>
</feature>
<feature type="region of interest" description="Disordered" evidence="1">
    <location>
        <begin position="584"/>
        <end position="606"/>
    </location>
</feature>
<accession>A0AAV5GUM5</accession>
<dbReference type="AlphaFoldDB" id="A0AAV5GUM5"/>
<comment type="caution">
    <text evidence="2">The sequence shown here is derived from an EMBL/GenBank/DDBJ whole genome shotgun (WGS) entry which is preliminary data.</text>
</comment>
<evidence type="ECO:0000313" key="2">
    <source>
        <dbReference type="EMBL" id="GJN93610.1"/>
    </source>
</evidence>
<evidence type="ECO:0000313" key="3">
    <source>
        <dbReference type="Proteomes" id="UP001342314"/>
    </source>
</evidence>
<gene>
    <name evidence="2" type="ORF">Rhopal_006667-T1</name>
</gene>
<dbReference type="InterPro" id="IPR024662">
    <property type="entry name" value="Trs65"/>
</dbReference>
<evidence type="ECO:0000256" key="1">
    <source>
        <dbReference type="SAM" id="MobiDB-lite"/>
    </source>
</evidence>